<dbReference type="Gene3D" id="3.40.50.2300">
    <property type="match status" value="2"/>
</dbReference>
<organism evidence="8">
    <name type="scientific">Candidatus Tenderia electrophaga</name>
    <dbReference type="NCBI Taxonomy" id="1748243"/>
    <lineage>
        <taxon>Bacteria</taxon>
        <taxon>Pseudomonadati</taxon>
        <taxon>Pseudomonadota</taxon>
        <taxon>Gammaproteobacteria</taxon>
        <taxon>Candidatus Tenderiales</taxon>
        <taxon>Candidatus Tenderiaceae</taxon>
        <taxon>Candidatus Tenderia</taxon>
    </lineage>
</organism>
<evidence type="ECO:0000256" key="7">
    <source>
        <dbReference type="ARBA" id="ARBA00023288"/>
    </source>
</evidence>
<accession>A0A832N736</accession>
<keyword evidence="4" id="KW-0472">Membrane</keyword>
<dbReference type="InterPro" id="IPR028082">
    <property type="entry name" value="Peripla_BP_I"/>
</dbReference>
<proteinExistence type="predicted"/>
<protein>
    <recommendedName>
        <fullName evidence="9">Penicillin-binding protein activator</fullName>
    </recommendedName>
</protein>
<dbReference type="AlphaFoldDB" id="A0A832N736"/>
<evidence type="ECO:0000313" key="8">
    <source>
        <dbReference type="EMBL" id="HHJ81261.1"/>
    </source>
</evidence>
<comment type="caution">
    <text evidence="8">The sequence shown here is derived from an EMBL/GenBank/DDBJ whole genome shotgun (WGS) entry which is preliminary data.</text>
</comment>
<dbReference type="CDD" id="cd06339">
    <property type="entry name" value="PBP1_YraM_LppC_lipoprotein-like"/>
    <property type="match status" value="1"/>
</dbReference>
<evidence type="ECO:0008006" key="9">
    <source>
        <dbReference type="Google" id="ProtNLM"/>
    </source>
</evidence>
<keyword evidence="5" id="KW-0564">Palmitate</keyword>
<reference evidence="8" key="1">
    <citation type="journal article" date="2020" name="mSystems">
        <title>Genome- and Community-Level Interaction Insights into Carbon Utilization and Element Cycling Functions of Hydrothermarchaeota in Hydrothermal Sediment.</title>
        <authorList>
            <person name="Zhou Z."/>
            <person name="Liu Y."/>
            <person name="Xu W."/>
            <person name="Pan J."/>
            <person name="Luo Z.H."/>
            <person name="Li M."/>
        </authorList>
    </citation>
    <scope>NUCLEOTIDE SEQUENCE [LARGE SCALE GENOMIC DNA]</scope>
    <source>
        <strain evidence="8">HyVt-505</strain>
    </source>
</reference>
<keyword evidence="3" id="KW-0573">Peptidoglycan synthesis</keyword>
<evidence type="ECO:0000256" key="3">
    <source>
        <dbReference type="ARBA" id="ARBA00022984"/>
    </source>
</evidence>
<dbReference type="PANTHER" id="PTHR38038">
    <property type="entry name" value="PENICILLIN-BINDING PROTEIN ACTIVATOR LPOA"/>
    <property type="match status" value="1"/>
</dbReference>
<dbReference type="PANTHER" id="PTHR38038:SF1">
    <property type="entry name" value="PENICILLIN-BINDING PROTEIN ACTIVATOR LPOA"/>
    <property type="match status" value="1"/>
</dbReference>
<dbReference type="EMBL" id="DRNF01000408">
    <property type="protein sequence ID" value="HHJ81261.1"/>
    <property type="molecule type" value="Genomic_DNA"/>
</dbReference>
<dbReference type="GO" id="GO:0031241">
    <property type="term" value="C:periplasmic side of cell outer membrane"/>
    <property type="evidence" value="ECO:0007669"/>
    <property type="project" value="TreeGrafter"/>
</dbReference>
<keyword evidence="2" id="KW-0133">Cell shape</keyword>
<dbReference type="GO" id="GO:0030234">
    <property type="term" value="F:enzyme regulator activity"/>
    <property type="evidence" value="ECO:0007669"/>
    <property type="project" value="TreeGrafter"/>
</dbReference>
<evidence type="ECO:0000256" key="1">
    <source>
        <dbReference type="ARBA" id="ARBA00022729"/>
    </source>
</evidence>
<sequence>MLHPAMQNKRLGYLGLLAIITLFSGCSSTPEQPASRSLTPNQLLQQAADSGATGSFVGAAQNYLQLAQQSSGNQQQTYLLAAANTLIRSQHIDHANNVIAQIDPAMLDPQGQIQYRFALARIALYEQQPEVALEHLRLPGNSVPLAERQTWHSLRADAFIMSGDALAAVRERIALESQLSSADEIQRNHQLIWQALNQLSSDALLTLRSAPPPDELSGWLELGHLYKESLNQPDQLRMQLQDWAANYPSHPAADQFIDELLTYQDIQLDRPKRIALLLPLSGNFAAPAKAIRDGFLAAYYSRSNRRYSPEIQIYDTSDDVLLGLEVYQQAIDDGADMIVGPLRKPLLEAVAERGEIPVKTLALNYLGEETFVADNFFQYGLLPEDEARQVAERAWLDGYNKALVLAPEGEWGERMLNTFEKHWQQLDGKTVEVQRYNPSLHDFATPVIRLLNIDESRQRKDELQQLTGPKIKFEPRRRQDVDFIYVAAFPSQARQIRPQLKFYYAANLPVYSTSHVFSGKVDPTQDRDMDGITFSDMPWIFNNGKGHQPDWKLFTDTWQANAQPFKRLYAMGIDAYRLVSQLKNLRSNQQNHVNGETGALYLDENNRIHRQLLWARFRSGKPHLVDTVPAAQNKPS</sequence>
<evidence type="ECO:0000256" key="4">
    <source>
        <dbReference type="ARBA" id="ARBA00023136"/>
    </source>
</evidence>
<evidence type="ECO:0000256" key="6">
    <source>
        <dbReference type="ARBA" id="ARBA00023237"/>
    </source>
</evidence>
<dbReference type="Gene3D" id="1.25.40.650">
    <property type="match status" value="1"/>
</dbReference>
<evidence type="ECO:0000256" key="5">
    <source>
        <dbReference type="ARBA" id="ARBA00023139"/>
    </source>
</evidence>
<dbReference type="Proteomes" id="UP000885832">
    <property type="component" value="Unassembled WGS sequence"/>
</dbReference>
<dbReference type="Gene3D" id="1.25.40.10">
    <property type="entry name" value="Tetratricopeptide repeat domain"/>
    <property type="match status" value="1"/>
</dbReference>
<evidence type="ECO:0000256" key="2">
    <source>
        <dbReference type="ARBA" id="ARBA00022960"/>
    </source>
</evidence>
<keyword evidence="7" id="KW-0449">Lipoprotein</keyword>
<dbReference type="InterPro" id="IPR007443">
    <property type="entry name" value="LpoA"/>
</dbReference>
<keyword evidence="1" id="KW-0732">Signal</keyword>
<dbReference type="SUPFAM" id="SSF53822">
    <property type="entry name" value="Periplasmic binding protein-like I"/>
    <property type="match status" value="1"/>
</dbReference>
<name>A0A832N736_9GAMM</name>
<dbReference type="GO" id="GO:0009252">
    <property type="term" value="P:peptidoglycan biosynthetic process"/>
    <property type="evidence" value="ECO:0007669"/>
    <property type="project" value="UniProtKB-KW"/>
</dbReference>
<dbReference type="GO" id="GO:0008360">
    <property type="term" value="P:regulation of cell shape"/>
    <property type="evidence" value="ECO:0007669"/>
    <property type="project" value="UniProtKB-KW"/>
</dbReference>
<gene>
    <name evidence="8" type="ORF">ENJ65_06470</name>
</gene>
<dbReference type="Pfam" id="PF04348">
    <property type="entry name" value="LppC"/>
    <property type="match status" value="1"/>
</dbReference>
<dbReference type="InterPro" id="IPR011990">
    <property type="entry name" value="TPR-like_helical_dom_sf"/>
</dbReference>
<keyword evidence="6" id="KW-0998">Cell outer membrane</keyword>